<dbReference type="PANTHER" id="PTHR33677">
    <property type="entry name" value="TRANSCRIPTIONAL REPRESSOR FRMR-RELATED"/>
    <property type="match status" value="1"/>
</dbReference>
<reference evidence="2 3" key="1">
    <citation type="submission" date="2019-02" db="EMBL/GenBank/DDBJ databases">
        <title>Prokaryotic population dynamics and viral predation in marine succession experiment using metagenomics: the confinement effect.</title>
        <authorList>
            <person name="Haro-Moreno J.M."/>
            <person name="Rodriguez-Valera F."/>
            <person name="Lopez-Perez M."/>
        </authorList>
    </citation>
    <scope>NUCLEOTIDE SEQUENCE [LARGE SCALE GENOMIC DNA]</scope>
    <source>
        <strain evidence="2">MED-G163</strain>
    </source>
</reference>
<evidence type="ECO:0000256" key="1">
    <source>
        <dbReference type="ARBA" id="ARBA00005260"/>
    </source>
</evidence>
<dbReference type="InterPro" id="IPR003735">
    <property type="entry name" value="Metal_Tscrpt_repr"/>
</dbReference>
<dbReference type="InterPro" id="IPR038390">
    <property type="entry name" value="Metal_Tscrpt_repr_sf"/>
</dbReference>
<dbReference type="GO" id="GO:0003677">
    <property type="term" value="F:DNA binding"/>
    <property type="evidence" value="ECO:0007669"/>
    <property type="project" value="InterPro"/>
</dbReference>
<evidence type="ECO:0000313" key="2">
    <source>
        <dbReference type="EMBL" id="RZO22773.1"/>
    </source>
</evidence>
<accession>A0A520MNH7</accession>
<comment type="caution">
    <text evidence="2">The sequence shown here is derived from an EMBL/GenBank/DDBJ whole genome shotgun (WGS) entry which is preliminary data.</text>
</comment>
<dbReference type="CDD" id="cd10148">
    <property type="entry name" value="CsoR-like_DUF156"/>
    <property type="match status" value="1"/>
</dbReference>
<dbReference type="AlphaFoldDB" id="A0A520MNH7"/>
<dbReference type="GO" id="GO:0046872">
    <property type="term" value="F:metal ion binding"/>
    <property type="evidence" value="ECO:0007669"/>
    <property type="project" value="InterPro"/>
</dbReference>
<comment type="similarity">
    <text evidence="1">Belongs to the FrmR/RcnR family.</text>
</comment>
<evidence type="ECO:0000313" key="3">
    <source>
        <dbReference type="Proteomes" id="UP000315782"/>
    </source>
</evidence>
<dbReference type="Proteomes" id="UP000315782">
    <property type="component" value="Unassembled WGS sequence"/>
</dbReference>
<name>A0A520MNH7_9GAMM</name>
<dbReference type="Gene3D" id="1.20.58.1000">
    <property type="entry name" value="Metal-sensitive repressor, helix protomer"/>
    <property type="match status" value="1"/>
</dbReference>
<sequence length="86" mass="9842">MKYPCHKEQLTSLRRIEGQIRGIQGMVEEGKYCVDILNQIKAVKSSITTVEGKILKTHLHECIKNSLKGNDDFNAKMDEIVKVLKR</sequence>
<dbReference type="GO" id="GO:0045892">
    <property type="term" value="P:negative regulation of DNA-templated transcription"/>
    <property type="evidence" value="ECO:0007669"/>
    <property type="project" value="UniProtKB-ARBA"/>
</dbReference>
<gene>
    <name evidence="2" type="ORF">EVA96_01095</name>
</gene>
<dbReference type="EMBL" id="SHBI01000002">
    <property type="protein sequence ID" value="RZO22773.1"/>
    <property type="molecule type" value="Genomic_DNA"/>
</dbReference>
<dbReference type="Pfam" id="PF02583">
    <property type="entry name" value="Trns_repr_metal"/>
    <property type="match status" value="1"/>
</dbReference>
<proteinExistence type="inferred from homology"/>
<organism evidence="2 3">
    <name type="scientific">SAR86 cluster bacterium</name>
    <dbReference type="NCBI Taxonomy" id="2030880"/>
    <lineage>
        <taxon>Bacteria</taxon>
        <taxon>Pseudomonadati</taxon>
        <taxon>Pseudomonadota</taxon>
        <taxon>Gammaproteobacteria</taxon>
        <taxon>SAR86 cluster</taxon>
    </lineage>
</organism>
<protein>
    <submittedName>
        <fullName evidence="2">Transcriptional regulator</fullName>
    </submittedName>
</protein>